<keyword evidence="7" id="KW-1185">Reference proteome</keyword>
<dbReference type="SUPFAM" id="SSF53850">
    <property type="entry name" value="Periplasmic binding protein-like II"/>
    <property type="match status" value="1"/>
</dbReference>
<dbReference type="STRING" id="1499967.U27_04554"/>
<dbReference type="Proteomes" id="UP000030661">
    <property type="component" value="Unassembled WGS sequence"/>
</dbReference>
<dbReference type="Pfam" id="PF01547">
    <property type="entry name" value="SBP_bac_1"/>
    <property type="match status" value="1"/>
</dbReference>
<dbReference type="HOGENOM" id="CLU_538257_0_0_0"/>
<dbReference type="PANTHER" id="PTHR43649:SF33">
    <property type="entry name" value="POLYGALACTURONAN_RHAMNOGALACTURONAN-BINDING PROTEIN YTCQ"/>
    <property type="match status" value="1"/>
</dbReference>
<dbReference type="Gene3D" id="3.40.190.10">
    <property type="entry name" value="Periplasmic binding protein-like II"/>
    <property type="match status" value="2"/>
</dbReference>
<proteinExistence type="predicted"/>
<evidence type="ECO:0000256" key="5">
    <source>
        <dbReference type="ARBA" id="ARBA00023288"/>
    </source>
</evidence>
<keyword evidence="2" id="KW-0732">Signal</keyword>
<dbReference type="InterPro" id="IPR050490">
    <property type="entry name" value="Bact_solute-bd_prot1"/>
</dbReference>
<dbReference type="InterPro" id="IPR006059">
    <property type="entry name" value="SBP"/>
</dbReference>
<evidence type="ECO:0000256" key="3">
    <source>
        <dbReference type="ARBA" id="ARBA00023136"/>
    </source>
</evidence>
<name>A0A081BZ32_VECG1</name>
<keyword evidence="1" id="KW-1003">Cell membrane</keyword>
<sequence length="506" mass="56939">MKRIMTLLVLVLVFLPLYALHAEDPVEIVIYNNSGAMSAAQGGAASDPKHVEFIHDYILKRTGVSVKVIPPVIGNEEEKLNAMLAGGVQVDAFWGNWDKYYGKGVIIPLNDLMPKYGPSILPKWPQESIKAMTDKDGNLWGIPRVTPTIATNPWVRTDWAEKLGVKFPETIDELETYLEACSQNKDKLAGDDTIILLAEIQGKHNSQGIFQTFVGGFTEYGFSNWPDEGKIKPYFLQEGYLDFLTTMNRWYSKGYMYPEFASLSREKVRELVKTGHVAATATWYSNVANVHWDMNQVAPEANFEMIPLGIEGPKGKAETVRPATTQGMMISAQSKHPEAVVKVMELLYSSPEAYATSSKGPEGVNWEWTDKEKGLFKLLTEQLNYVREFDFAVGLPVQATAGVDNAMFLKENEVWGLAGKGKRPPMGLDFSRGKMPYDAGVIYDVNELAEKIPTYNDLVRVIEEEQIKFITGDRPLSEWNDFLQELNDLDLATWIDVHTEIYNRNQ</sequence>
<evidence type="ECO:0000256" key="2">
    <source>
        <dbReference type="ARBA" id="ARBA00022729"/>
    </source>
</evidence>
<gene>
    <name evidence="6" type="ORF">U27_04554</name>
</gene>
<evidence type="ECO:0000256" key="1">
    <source>
        <dbReference type="ARBA" id="ARBA00022475"/>
    </source>
</evidence>
<dbReference type="eggNOG" id="COG1653">
    <property type="taxonomic scope" value="Bacteria"/>
</dbReference>
<organism evidence="6">
    <name type="scientific">Vecturithrix granuli</name>
    <dbReference type="NCBI Taxonomy" id="1499967"/>
    <lineage>
        <taxon>Bacteria</taxon>
        <taxon>Candidatus Moduliflexota</taxon>
        <taxon>Candidatus Vecturitrichia</taxon>
        <taxon>Candidatus Vecturitrichales</taxon>
        <taxon>Candidatus Vecturitrichaceae</taxon>
        <taxon>Candidatus Vecturithrix</taxon>
    </lineage>
</organism>
<keyword evidence="4" id="KW-0564">Palmitate</keyword>
<evidence type="ECO:0000313" key="6">
    <source>
        <dbReference type="EMBL" id="GAK57587.1"/>
    </source>
</evidence>
<dbReference type="PANTHER" id="PTHR43649">
    <property type="entry name" value="ARABINOSE-BINDING PROTEIN-RELATED"/>
    <property type="match status" value="1"/>
</dbReference>
<reference evidence="6" key="1">
    <citation type="journal article" date="2015" name="PeerJ">
        <title>First genomic representation of candidate bacterial phylum KSB3 points to enhanced environmental sensing as a trigger of wastewater bulking.</title>
        <authorList>
            <person name="Sekiguchi Y."/>
            <person name="Ohashi A."/>
            <person name="Parks D.H."/>
            <person name="Yamauchi T."/>
            <person name="Tyson G.W."/>
            <person name="Hugenholtz P."/>
        </authorList>
    </citation>
    <scope>NUCLEOTIDE SEQUENCE [LARGE SCALE GENOMIC DNA]</scope>
</reference>
<dbReference type="EMBL" id="DF820466">
    <property type="protein sequence ID" value="GAK57587.1"/>
    <property type="molecule type" value="Genomic_DNA"/>
</dbReference>
<dbReference type="AlphaFoldDB" id="A0A081BZ32"/>
<keyword evidence="5" id="KW-0449">Lipoprotein</keyword>
<evidence type="ECO:0000256" key="4">
    <source>
        <dbReference type="ARBA" id="ARBA00023139"/>
    </source>
</evidence>
<accession>A0A081BZ32</accession>
<evidence type="ECO:0000313" key="7">
    <source>
        <dbReference type="Proteomes" id="UP000030661"/>
    </source>
</evidence>
<keyword evidence="3" id="KW-0472">Membrane</keyword>
<protein>
    <submittedName>
        <fullName evidence="6">Extracellular solute-binding protein family 1</fullName>
    </submittedName>
</protein>